<gene>
    <name evidence="16" type="ORF">CDEB00056_LOCUS5622</name>
</gene>
<dbReference type="InterPro" id="IPR003111">
    <property type="entry name" value="Lon_prtase_N"/>
</dbReference>
<evidence type="ECO:0000259" key="14">
    <source>
        <dbReference type="PROSITE" id="PS51786"/>
    </source>
</evidence>
<dbReference type="Gene3D" id="1.20.58.1480">
    <property type="match status" value="1"/>
</dbReference>
<dbReference type="SUPFAM" id="SSF54211">
    <property type="entry name" value="Ribosomal protein S5 domain 2-like"/>
    <property type="match status" value="1"/>
</dbReference>
<dbReference type="InterPro" id="IPR020568">
    <property type="entry name" value="Ribosomal_Su5_D2-typ_SF"/>
</dbReference>
<organism evidence="16">
    <name type="scientific">Chaetoceros debilis</name>
    <dbReference type="NCBI Taxonomy" id="122233"/>
    <lineage>
        <taxon>Eukaryota</taxon>
        <taxon>Sar</taxon>
        <taxon>Stramenopiles</taxon>
        <taxon>Ochrophyta</taxon>
        <taxon>Bacillariophyta</taxon>
        <taxon>Coscinodiscophyceae</taxon>
        <taxon>Chaetocerotophycidae</taxon>
        <taxon>Chaetocerotales</taxon>
        <taxon>Chaetocerotaceae</taxon>
        <taxon>Chaetoceros</taxon>
    </lineage>
</organism>
<dbReference type="Gene3D" id="3.30.230.10">
    <property type="match status" value="1"/>
</dbReference>
<dbReference type="FunFam" id="1.20.5.5270:FF:000001">
    <property type="entry name" value="Lon protease homolog, mitochondrial"/>
    <property type="match status" value="1"/>
</dbReference>
<dbReference type="InterPro" id="IPR014721">
    <property type="entry name" value="Ribsml_uS5_D2-typ_fold_subgr"/>
</dbReference>
<proteinExistence type="inferred from homology"/>
<dbReference type="InterPro" id="IPR008269">
    <property type="entry name" value="Lon_proteolytic"/>
</dbReference>
<dbReference type="FunFam" id="3.30.230.10:FF:000015">
    <property type="entry name" value="Lon protease homolog, mitochondrial"/>
    <property type="match status" value="1"/>
</dbReference>
<dbReference type="FunFam" id="3.40.50.300:FF:000021">
    <property type="entry name" value="Lon protease homolog"/>
    <property type="match status" value="1"/>
</dbReference>
<evidence type="ECO:0000256" key="7">
    <source>
        <dbReference type="ARBA" id="ARBA00022840"/>
    </source>
</evidence>
<evidence type="ECO:0000256" key="3">
    <source>
        <dbReference type="ARBA" id="ARBA00022670"/>
    </source>
</evidence>
<evidence type="ECO:0000256" key="10">
    <source>
        <dbReference type="RuleBase" id="RU000591"/>
    </source>
</evidence>
<dbReference type="InterPro" id="IPR027065">
    <property type="entry name" value="Lon_Prtase"/>
</dbReference>
<evidence type="ECO:0000259" key="15">
    <source>
        <dbReference type="PROSITE" id="PS51787"/>
    </source>
</evidence>
<comment type="catalytic activity">
    <reaction evidence="8">
        <text>Hydrolysis of proteins in presence of ATP.</text>
        <dbReference type="EC" id="3.4.21.53"/>
    </reaction>
</comment>
<dbReference type="Gene3D" id="1.20.5.5270">
    <property type="match status" value="1"/>
</dbReference>
<evidence type="ECO:0000313" key="16">
    <source>
        <dbReference type="EMBL" id="CAE0460781.1"/>
    </source>
</evidence>
<comment type="subcellular location">
    <subcellularLocation>
        <location evidence="2">Mitochondrion matrix</location>
    </subcellularLocation>
    <subcellularLocation>
        <location evidence="1">Plastid</location>
        <location evidence="1">Chloroplast</location>
    </subcellularLocation>
</comment>
<dbReference type="SMART" id="SM00382">
    <property type="entry name" value="AAA"/>
    <property type="match status" value="1"/>
</dbReference>
<evidence type="ECO:0000256" key="8">
    <source>
        <dbReference type="ARBA" id="ARBA00050665"/>
    </source>
</evidence>
<feature type="domain" description="Lon N-terminal" evidence="15">
    <location>
        <begin position="91"/>
        <end position="327"/>
    </location>
</feature>
<keyword evidence="3 9" id="KW-0645">Protease</keyword>
<dbReference type="InterPro" id="IPR008268">
    <property type="entry name" value="Peptidase_S16_AS"/>
</dbReference>
<dbReference type="Pfam" id="PF05362">
    <property type="entry name" value="Lon_C"/>
    <property type="match status" value="1"/>
</dbReference>
<keyword evidence="7 10" id="KW-0067">ATP-binding</keyword>
<accession>A0A7S3PZD5</accession>
<dbReference type="GO" id="GO:0007005">
    <property type="term" value="P:mitochondrion organization"/>
    <property type="evidence" value="ECO:0007669"/>
    <property type="project" value="TreeGrafter"/>
</dbReference>
<evidence type="ECO:0000256" key="1">
    <source>
        <dbReference type="ARBA" id="ARBA00004229"/>
    </source>
</evidence>
<dbReference type="GO" id="GO:0003697">
    <property type="term" value="F:single-stranded DNA binding"/>
    <property type="evidence" value="ECO:0007669"/>
    <property type="project" value="TreeGrafter"/>
</dbReference>
<dbReference type="NCBIfam" id="TIGR00763">
    <property type="entry name" value="lon"/>
    <property type="match status" value="1"/>
</dbReference>
<feature type="domain" description="Lon proteolytic" evidence="14">
    <location>
        <begin position="768"/>
        <end position="958"/>
    </location>
</feature>
<dbReference type="EC" id="3.4.21.-" evidence="11"/>
<dbReference type="SMART" id="SM00464">
    <property type="entry name" value="LON"/>
    <property type="match status" value="1"/>
</dbReference>
<dbReference type="PROSITE" id="PS01046">
    <property type="entry name" value="LON_SER"/>
    <property type="match status" value="1"/>
</dbReference>
<feature type="active site" evidence="9">
    <location>
        <position position="908"/>
    </location>
</feature>
<dbReference type="PRINTS" id="PR00830">
    <property type="entry name" value="ENDOLAPTASE"/>
</dbReference>
<dbReference type="Gene3D" id="3.40.50.300">
    <property type="entry name" value="P-loop containing nucleotide triphosphate hydrolases"/>
    <property type="match status" value="1"/>
</dbReference>
<name>A0A7S3PZD5_9STRA</name>
<dbReference type="InterPro" id="IPR003959">
    <property type="entry name" value="ATPase_AAA_core"/>
</dbReference>
<feature type="compositionally biased region" description="Basic and acidic residues" evidence="13">
    <location>
        <begin position="44"/>
        <end position="60"/>
    </location>
</feature>
<dbReference type="FunFam" id="1.20.58.1480:FF:000002">
    <property type="entry name" value="Lon protease homolog, mitochondrial"/>
    <property type="match status" value="1"/>
</dbReference>
<dbReference type="GO" id="GO:0009507">
    <property type="term" value="C:chloroplast"/>
    <property type="evidence" value="ECO:0007669"/>
    <property type="project" value="UniProtKB-SubCell"/>
</dbReference>
<dbReference type="SUPFAM" id="SSF88697">
    <property type="entry name" value="PUA domain-like"/>
    <property type="match status" value="1"/>
</dbReference>
<dbReference type="InterPro" id="IPR003593">
    <property type="entry name" value="AAA+_ATPase"/>
</dbReference>
<evidence type="ECO:0000256" key="13">
    <source>
        <dbReference type="SAM" id="MobiDB-lite"/>
    </source>
</evidence>
<dbReference type="GO" id="GO:0005759">
    <property type="term" value="C:mitochondrial matrix"/>
    <property type="evidence" value="ECO:0007669"/>
    <property type="project" value="UniProtKB-SubCell"/>
</dbReference>
<comment type="similarity">
    <text evidence="9 10">Belongs to the peptidase S16 family.</text>
</comment>
<keyword evidence="4 10" id="KW-0547">Nucleotide-binding</keyword>
<dbReference type="InterPro" id="IPR046336">
    <property type="entry name" value="Lon_prtase_N_sf"/>
</dbReference>
<reference evidence="16" key="1">
    <citation type="submission" date="2021-01" db="EMBL/GenBank/DDBJ databases">
        <authorList>
            <person name="Corre E."/>
            <person name="Pelletier E."/>
            <person name="Niang G."/>
            <person name="Scheremetjew M."/>
            <person name="Finn R."/>
            <person name="Kale V."/>
            <person name="Holt S."/>
            <person name="Cochrane G."/>
            <person name="Meng A."/>
            <person name="Brown T."/>
            <person name="Cohen L."/>
        </authorList>
    </citation>
    <scope>NUCLEOTIDE SEQUENCE</scope>
    <source>
        <strain evidence="16">MM31A-1</strain>
    </source>
</reference>
<dbReference type="GO" id="GO:0051131">
    <property type="term" value="P:chaperone-mediated protein complex assembly"/>
    <property type="evidence" value="ECO:0007669"/>
    <property type="project" value="TreeGrafter"/>
</dbReference>
<feature type="compositionally biased region" description="Polar residues" evidence="13">
    <location>
        <begin position="67"/>
        <end position="77"/>
    </location>
</feature>
<keyword evidence="12" id="KW-0175">Coiled coil</keyword>
<dbReference type="Pfam" id="PF22667">
    <property type="entry name" value="Lon_lid"/>
    <property type="match status" value="1"/>
</dbReference>
<dbReference type="Gene3D" id="1.10.8.60">
    <property type="match status" value="1"/>
</dbReference>
<dbReference type="GO" id="GO:0016887">
    <property type="term" value="F:ATP hydrolysis activity"/>
    <property type="evidence" value="ECO:0007669"/>
    <property type="project" value="InterPro"/>
</dbReference>
<dbReference type="GO" id="GO:0004176">
    <property type="term" value="F:ATP-dependent peptidase activity"/>
    <property type="evidence" value="ECO:0007669"/>
    <property type="project" value="UniProtKB-UniRule"/>
</dbReference>
<evidence type="ECO:0000256" key="9">
    <source>
        <dbReference type="PROSITE-ProRule" id="PRU01122"/>
    </source>
</evidence>
<dbReference type="PANTHER" id="PTHR43718:SF2">
    <property type="entry name" value="LON PROTEASE HOMOLOG, MITOCHONDRIAL"/>
    <property type="match status" value="1"/>
</dbReference>
<dbReference type="InterPro" id="IPR004815">
    <property type="entry name" value="Lon_bac/euk-typ"/>
</dbReference>
<dbReference type="InterPro" id="IPR027417">
    <property type="entry name" value="P-loop_NTPase"/>
</dbReference>
<dbReference type="PROSITE" id="PS51787">
    <property type="entry name" value="LON_N"/>
    <property type="match status" value="1"/>
</dbReference>
<feature type="active site" evidence="9">
    <location>
        <position position="865"/>
    </location>
</feature>
<evidence type="ECO:0000256" key="12">
    <source>
        <dbReference type="SAM" id="Coils"/>
    </source>
</evidence>
<dbReference type="GO" id="GO:0006515">
    <property type="term" value="P:protein quality control for misfolded or incompletely synthesized proteins"/>
    <property type="evidence" value="ECO:0007669"/>
    <property type="project" value="TreeGrafter"/>
</dbReference>
<dbReference type="GO" id="GO:0005524">
    <property type="term" value="F:ATP binding"/>
    <property type="evidence" value="ECO:0007669"/>
    <property type="project" value="UniProtKB-KW"/>
</dbReference>
<evidence type="ECO:0000256" key="2">
    <source>
        <dbReference type="ARBA" id="ARBA00004305"/>
    </source>
</evidence>
<feature type="compositionally biased region" description="Polar residues" evidence="13">
    <location>
        <begin position="660"/>
        <end position="681"/>
    </location>
</feature>
<feature type="coiled-coil region" evidence="12">
    <location>
        <begin position="322"/>
        <end position="349"/>
    </location>
</feature>
<keyword evidence="6 9" id="KW-0720">Serine protease</keyword>
<dbReference type="Pfam" id="PF02190">
    <property type="entry name" value="LON_substr_bdg"/>
    <property type="match status" value="1"/>
</dbReference>
<dbReference type="Pfam" id="PF00004">
    <property type="entry name" value="AAA"/>
    <property type="match status" value="1"/>
</dbReference>
<dbReference type="EMBL" id="HBIO01007500">
    <property type="protein sequence ID" value="CAE0460781.1"/>
    <property type="molecule type" value="Transcribed_RNA"/>
</dbReference>
<evidence type="ECO:0000256" key="5">
    <source>
        <dbReference type="ARBA" id="ARBA00022801"/>
    </source>
</evidence>
<dbReference type="SUPFAM" id="SSF52540">
    <property type="entry name" value="P-loop containing nucleoside triphosphate hydrolases"/>
    <property type="match status" value="1"/>
</dbReference>
<dbReference type="InterPro" id="IPR054594">
    <property type="entry name" value="Lon_lid"/>
</dbReference>
<dbReference type="PANTHER" id="PTHR43718">
    <property type="entry name" value="LON PROTEASE"/>
    <property type="match status" value="1"/>
</dbReference>
<dbReference type="Gene3D" id="2.30.130.40">
    <property type="entry name" value="LON domain-like"/>
    <property type="match status" value="1"/>
</dbReference>
<evidence type="ECO:0000256" key="11">
    <source>
        <dbReference type="RuleBase" id="RU000592"/>
    </source>
</evidence>
<evidence type="ECO:0000256" key="6">
    <source>
        <dbReference type="ARBA" id="ARBA00022825"/>
    </source>
</evidence>
<dbReference type="PROSITE" id="PS51786">
    <property type="entry name" value="LON_PROTEOLYTIC"/>
    <property type="match status" value="1"/>
</dbReference>
<dbReference type="CDD" id="cd19500">
    <property type="entry name" value="RecA-like_Lon"/>
    <property type="match status" value="1"/>
</dbReference>
<dbReference type="InterPro" id="IPR015947">
    <property type="entry name" value="PUA-like_sf"/>
</dbReference>
<sequence length="958" mass="105566">MIRAALIKPNGYPSSSLKAFRGNGVKTYWSQSRTFFFGSSSDDGDNKGDGKGSSSKKSEASDAIVTEATSSNENLPSRQGFGDEAPRYPHLTALPVISKPLFPGIVTSVTVTDEETINALNKISSDSGPGGYIGTFLRKKYPNGVTDGGVIVEHPELITDASDLYNVGTLAQIHRITHNYIDEDEHSDPSSQESILHDGKTASVLLLGHRRIDLLSIDKMGPPIDSTVSHWERLLYKMGDDSSKDDVIRALSNEILKTIRELAVHNPLFRENATFFPTRVDSNDPYRLADFAASLTTGSAEDLQAVLHEKDPEIRLNRALELLSKERELSKLQQEIKQKVEEKMTESQRRYMLTEQLKSIKKELGMEKDDKEELIGRYRKKIAEFTDVPKEVQETMDSELEKISTLEKNSSEFNVTRTYLDWLTSIPWGKTSKENLDIGDARKILNRDHYGMDEVKDTILAYIAIGKLKGGIRGKILCLSGPPGVGKTSIAKSVANALGREFFRFSVGGLSDVSEIKGHRRTYVGAMPGKLAQCLKTTGTMNPLVLIDEIDKLGTGYRGDPSAALLELLDPSQNSSFIDHFLDVPLDMSKVLFMCTANDLGAIPGPLLDRMEIVILSGYDVPEKIQIAQEYLVPKALQESGLIELDRNDDASDADNIAETISTSSTENQDTTQDESQTSVPESLRIERSAIEKLVRWYCREAGVRSLNKYIDKISRKLALQVVAEAEGAELTKDSMRKSDTWCISENNLEDYVGKPIFTSDRLYDKDPLPNGIVMGLAWTSMGGSALYIETQAIRRGTDPEGKQRGGGMLKVTGQLGSVMKESTEIAYTVSRAQLADIDPSSSFFDENDIHMHVPEGATPKDGPSAGVTMTTAMLSLALGKPIRNDLAMTGEISLTGKVLPIGGIKEKVMAARRAGIKCIILPDQNKRDFDEIPEYLKEGLDAHFASDYPTVYDVSFS</sequence>
<keyword evidence="5 9" id="KW-0378">Hydrolase</keyword>
<feature type="region of interest" description="Disordered" evidence="13">
    <location>
        <begin position="660"/>
        <end position="682"/>
    </location>
</feature>
<feature type="region of interest" description="Disordered" evidence="13">
    <location>
        <begin position="39"/>
        <end position="84"/>
    </location>
</feature>
<dbReference type="GO" id="GO:0004252">
    <property type="term" value="F:serine-type endopeptidase activity"/>
    <property type="evidence" value="ECO:0007669"/>
    <property type="project" value="UniProtKB-UniRule"/>
</dbReference>
<evidence type="ECO:0000256" key="4">
    <source>
        <dbReference type="ARBA" id="ARBA00022741"/>
    </source>
</evidence>
<protein>
    <recommendedName>
        <fullName evidence="11">Lon protease homolog</fullName>
        <ecNumber evidence="11">3.4.21.-</ecNumber>
    </recommendedName>
</protein>
<dbReference type="AlphaFoldDB" id="A0A7S3PZD5"/>